<feature type="domain" description="POTRA" evidence="10">
    <location>
        <begin position="91"/>
        <end position="171"/>
    </location>
</feature>
<name>Q6Q8T1_9GAMM</name>
<evidence type="ECO:0000256" key="4">
    <source>
        <dbReference type="ARBA" id="ARBA00022729"/>
    </source>
</evidence>
<sequence length="808" mass="91048">MQKLKLIFLSFFLSLNLLSFEEFLVSDIRIIGLQRVSTGSIFNVIPISVGDRIDSRKSYDIVKSLFSTEQFDDIQIGKDGNTLIITVVERPSISEIDISGNKALKTEQLIESLDGVGIKEGEVYKRSTLERVKSELVRSYASNGRYGADVEIDEIVKPRNRIEISIVVDEGTSAKIEKINIIGNEIYTNEELLDGFELSEGSFFSFLSNDNQYSREKLKGDIETLESFYRDRGYLKFSIESSQISLSRDKKSIFITFNVNEGEKYTINDVDVVGEIPFDEDVYIDIVNRLKDTTYSQAQITSIEEFFTNVLGNRGYAFAEVVGNPEINEATNEVKLIFSVQPGNRTYTRKILFTGNDITQDYVLRREMRQFEGAWTSDNSIEAGKVRLERLGYFKEVNVETIPVPGTEDQIDIVYSVEEETTGSVGGNIGYSDFGLMLGFNLQEQNFLGSGNTVGIGINKNIYSEMYNISYMNPYATRDAVSLGYNVFFRETDYGEFNVANYLTNSNGFGAQFGYPISDISRLGFNITYDKTDIDIGTLPAREIYDFVSVEGNIFETLTAQLSWQQVTLNRGLFPTDGASTVVSFSSTIPGSDLSYYRFNIRQRYYQPLSSDFVFGFQGEIGYLDSYGDTEEIPFFQNFYAGGPRSLRGFESNTLGPRSTDAPCYEFNYEEGTCPNLIDTDGDGEADAPYLNPYANQGQRSRYRDAPIGGNIKVEGSLQLIFRLPFIEDQRSLRSAFFFDFGNVFSDNCKEYQINCSELSVDELRYSYGVGVTWITGFGPMSLAIAKPTNAGPLERTEEFQFTVGNVF</sequence>
<dbReference type="PIRSF" id="PIRSF006076">
    <property type="entry name" value="OM_assembly_OMP85"/>
    <property type="match status" value="1"/>
</dbReference>
<keyword evidence="6 8" id="KW-0472">Membrane</keyword>
<protein>
    <recommendedName>
        <fullName evidence="8 9">Outer membrane protein assembly factor BamA</fullName>
    </recommendedName>
</protein>
<dbReference type="HAMAP" id="MF_01430">
    <property type="entry name" value="OM_assembly_BamA"/>
    <property type="match status" value="1"/>
</dbReference>
<dbReference type="FunFam" id="3.10.20.310:FF:000001">
    <property type="entry name" value="Outer membrane protein assembly factor BamA"/>
    <property type="match status" value="1"/>
</dbReference>
<comment type="subunit">
    <text evidence="8">Part of the Bam complex.</text>
</comment>
<organism evidence="11">
    <name type="scientific">uncultured marine gamma proteobacterium EBAC20E09</name>
    <dbReference type="NCBI Taxonomy" id="266134"/>
    <lineage>
        <taxon>Bacteria</taxon>
        <taxon>Pseudomonadati</taxon>
        <taxon>Pseudomonadota</taxon>
        <taxon>Gammaproteobacteria</taxon>
        <taxon>SAR86 cluster</taxon>
        <taxon>environmental samples</taxon>
    </lineage>
</organism>
<comment type="similarity">
    <text evidence="8">Belongs to the BamA family.</text>
</comment>
<feature type="domain" description="POTRA" evidence="10">
    <location>
        <begin position="23"/>
        <end position="90"/>
    </location>
</feature>
<accession>Q6Q8T1</accession>
<evidence type="ECO:0000256" key="6">
    <source>
        <dbReference type="ARBA" id="ARBA00023136"/>
    </source>
</evidence>
<dbReference type="PROSITE" id="PS51779">
    <property type="entry name" value="POTRA"/>
    <property type="match status" value="4"/>
</dbReference>
<evidence type="ECO:0000256" key="2">
    <source>
        <dbReference type="ARBA" id="ARBA00022452"/>
    </source>
</evidence>
<gene>
    <name evidence="8" type="primary">bamA</name>
    <name evidence="11" type="ORF">Red20E09_140</name>
</gene>
<evidence type="ECO:0000259" key="10">
    <source>
        <dbReference type="PROSITE" id="PS51779"/>
    </source>
</evidence>
<dbReference type="Pfam" id="PF07244">
    <property type="entry name" value="POTRA"/>
    <property type="match status" value="4"/>
</dbReference>
<dbReference type="NCBIfam" id="TIGR03303">
    <property type="entry name" value="OM_YaeT"/>
    <property type="match status" value="1"/>
</dbReference>
<dbReference type="GO" id="GO:0051205">
    <property type="term" value="P:protein insertion into membrane"/>
    <property type="evidence" value="ECO:0007669"/>
    <property type="project" value="UniProtKB-UniRule"/>
</dbReference>
<keyword evidence="7 8" id="KW-0998">Cell outer membrane</keyword>
<evidence type="ECO:0000256" key="5">
    <source>
        <dbReference type="ARBA" id="ARBA00022737"/>
    </source>
</evidence>
<dbReference type="EMBL" id="AY552545">
    <property type="protein sequence ID" value="AAS73136.1"/>
    <property type="molecule type" value="Genomic_DNA"/>
</dbReference>
<dbReference type="InterPro" id="IPR039910">
    <property type="entry name" value="D15-like"/>
</dbReference>
<dbReference type="InterPro" id="IPR000184">
    <property type="entry name" value="Bac_surfAg_D15"/>
</dbReference>
<keyword evidence="5 8" id="KW-0677">Repeat</keyword>
<keyword evidence="2 8" id="KW-1134">Transmembrane beta strand</keyword>
<dbReference type="PANTHER" id="PTHR12815:SF23">
    <property type="entry name" value="OUTER MEMBRANE PROTEIN ASSEMBLY FACTOR BAMA"/>
    <property type="match status" value="1"/>
</dbReference>
<proteinExistence type="inferred from homology"/>
<reference evidence="11" key="1">
    <citation type="journal article" date="2004" name="Environ. Microbiol.">
        <title>Different SAR86 subgroups harbour divergent proteorhodopsins.</title>
        <authorList>
            <person name="Sabehi G."/>
            <person name="Beja O."/>
            <person name="Suzuki M.T."/>
            <person name="Preston C.M."/>
            <person name="DeLong E.F."/>
        </authorList>
    </citation>
    <scope>NUCLEOTIDE SEQUENCE</scope>
</reference>
<evidence type="ECO:0000256" key="3">
    <source>
        <dbReference type="ARBA" id="ARBA00022692"/>
    </source>
</evidence>
<evidence type="ECO:0000256" key="1">
    <source>
        <dbReference type="ARBA" id="ARBA00004370"/>
    </source>
</evidence>
<evidence type="ECO:0000256" key="9">
    <source>
        <dbReference type="NCBIfam" id="TIGR03303"/>
    </source>
</evidence>
<dbReference type="Gene3D" id="3.10.20.310">
    <property type="entry name" value="membrane protein fhac"/>
    <property type="match status" value="5"/>
</dbReference>
<dbReference type="GO" id="GO:0043165">
    <property type="term" value="P:Gram-negative-bacterium-type cell outer membrane assembly"/>
    <property type="evidence" value="ECO:0007669"/>
    <property type="project" value="UniProtKB-UniRule"/>
</dbReference>
<keyword evidence="4 8" id="KW-0732">Signal</keyword>
<dbReference type="Pfam" id="PF01103">
    <property type="entry name" value="Omp85"/>
    <property type="match status" value="1"/>
</dbReference>
<dbReference type="Gene3D" id="2.40.160.50">
    <property type="entry name" value="membrane protein fhac: a member of the omp85/tpsb transporter family"/>
    <property type="match status" value="1"/>
</dbReference>
<reference evidence="11" key="2">
    <citation type="submission" date="2005-12" db="EMBL/GenBank/DDBJ databases">
        <authorList>
            <person name="Sabehi G."/>
            <person name="Beja O."/>
        </authorList>
    </citation>
    <scope>NUCLEOTIDE SEQUENCE</scope>
</reference>
<evidence type="ECO:0000256" key="7">
    <source>
        <dbReference type="ARBA" id="ARBA00023237"/>
    </source>
</evidence>
<comment type="function">
    <text evidence="8">Part of the outer membrane protein assembly complex, which is involved in assembly and insertion of beta-barrel proteins into the outer membrane.</text>
</comment>
<evidence type="ECO:0000256" key="8">
    <source>
        <dbReference type="HAMAP-Rule" id="MF_01430"/>
    </source>
</evidence>
<dbReference type="InterPro" id="IPR034746">
    <property type="entry name" value="POTRA"/>
</dbReference>
<dbReference type="InterPro" id="IPR010827">
    <property type="entry name" value="BamA/TamA_POTRA"/>
</dbReference>
<evidence type="ECO:0000313" key="11">
    <source>
        <dbReference type="EMBL" id="AAS73136.1"/>
    </source>
</evidence>
<dbReference type="AlphaFoldDB" id="Q6Q8T1"/>
<dbReference type="GO" id="GO:1990063">
    <property type="term" value="C:Bam protein complex"/>
    <property type="evidence" value="ECO:0007669"/>
    <property type="project" value="TreeGrafter"/>
</dbReference>
<comment type="subcellular location">
    <subcellularLocation>
        <location evidence="8">Cell outer membrane</location>
    </subcellularLocation>
    <subcellularLocation>
        <location evidence="1">Membrane</location>
    </subcellularLocation>
</comment>
<dbReference type="InterPro" id="IPR023707">
    <property type="entry name" value="OM_assembly_BamA"/>
</dbReference>
<feature type="domain" description="POTRA" evidence="10">
    <location>
        <begin position="174"/>
        <end position="262"/>
    </location>
</feature>
<dbReference type="PANTHER" id="PTHR12815">
    <property type="entry name" value="SORTING AND ASSEMBLY MACHINERY SAMM50 PROTEIN FAMILY MEMBER"/>
    <property type="match status" value="1"/>
</dbReference>
<feature type="domain" description="POTRA" evidence="10">
    <location>
        <begin position="346"/>
        <end position="420"/>
    </location>
</feature>
<keyword evidence="3 8" id="KW-0812">Transmembrane</keyword>